<evidence type="ECO:0000259" key="3">
    <source>
        <dbReference type="Pfam" id="PF07727"/>
    </source>
</evidence>
<feature type="domain" description="Retrotransposon Copia-like N-terminal" evidence="5">
    <location>
        <begin position="17"/>
        <end position="55"/>
    </location>
</feature>
<feature type="domain" description="Reverse transcriptase Ty1/copia-type" evidence="3">
    <location>
        <begin position="648"/>
        <end position="721"/>
    </location>
</feature>
<evidence type="ECO:0000313" key="7">
    <source>
        <dbReference type="Proteomes" id="UP000288805"/>
    </source>
</evidence>
<dbReference type="Pfam" id="PF07727">
    <property type="entry name" value="RVT_2"/>
    <property type="match status" value="1"/>
</dbReference>
<proteinExistence type="predicted"/>
<comment type="caution">
    <text evidence="6">The sequence shown here is derived from an EMBL/GenBank/DDBJ whole genome shotgun (WGS) entry which is preliminary data.</text>
</comment>
<organism evidence="6 7">
    <name type="scientific">Vitis vinifera</name>
    <name type="common">Grape</name>
    <dbReference type="NCBI Taxonomy" id="29760"/>
    <lineage>
        <taxon>Eukaryota</taxon>
        <taxon>Viridiplantae</taxon>
        <taxon>Streptophyta</taxon>
        <taxon>Embryophyta</taxon>
        <taxon>Tracheophyta</taxon>
        <taxon>Spermatophyta</taxon>
        <taxon>Magnoliopsida</taxon>
        <taxon>eudicotyledons</taxon>
        <taxon>Gunneridae</taxon>
        <taxon>Pentapetalae</taxon>
        <taxon>rosids</taxon>
        <taxon>Vitales</taxon>
        <taxon>Vitaceae</taxon>
        <taxon>Viteae</taxon>
        <taxon>Vitis</taxon>
    </lineage>
</organism>
<dbReference type="InterPro" id="IPR025724">
    <property type="entry name" value="GAG-pre-integrase_dom"/>
</dbReference>
<evidence type="ECO:0000256" key="1">
    <source>
        <dbReference type="SAM" id="MobiDB-lite"/>
    </source>
</evidence>
<feature type="chain" id="PRO_5019178259" evidence="2">
    <location>
        <begin position="25"/>
        <end position="722"/>
    </location>
</feature>
<accession>A0A438G2K1</accession>
<keyword evidence="2" id="KW-0732">Signal</keyword>
<gene>
    <name evidence="6" type="primary">AtMg00820_71</name>
    <name evidence="6" type="ORF">CK203_066272</name>
</gene>
<dbReference type="AlphaFoldDB" id="A0A438G2K1"/>
<feature type="region of interest" description="Disordered" evidence="1">
    <location>
        <begin position="539"/>
        <end position="576"/>
    </location>
</feature>
<evidence type="ECO:0000256" key="2">
    <source>
        <dbReference type="SAM" id="SignalP"/>
    </source>
</evidence>
<dbReference type="PANTHER" id="PTHR37610:SF81">
    <property type="entry name" value="RETROTRANSPOSON COPIA-LIKE N-TERMINAL DOMAIN-CONTAINING PROTEIN"/>
    <property type="match status" value="1"/>
</dbReference>
<evidence type="ECO:0000259" key="5">
    <source>
        <dbReference type="Pfam" id="PF14244"/>
    </source>
</evidence>
<dbReference type="EMBL" id="QGNW01000656">
    <property type="protein sequence ID" value="RVW66426.1"/>
    <property type="molecule type" value="Genomic_DNA"/>
</dbReference>
<feature type="signal peptide" evidence="2">
    <location>
        <begin position="1"/>
        <end position="24"/>
    </location>
</feature>
<dbReference type="Pfam" id="PF13976">
    <property type="entry name" value="gag_pre-integrs"/>
    <property type="match status" value="1"/>
</dbReference>
<feature type="region of interest" description="Disordered" evidence="1">
    <location>
        <begin position="609"/>
        <end position="628"/>
    </location>
</feature>
<evidence type="ECO:0000259" key="4">
    <source>
        <dbReference type="Pfam" id="PF13976"/>
    </source>
</evidence>
<dbReference type="Proteomes" id="UP000288805">
    <property type="component" value="Unassembled WGS sequence"/>
</dbReference>
<dbReference type="Pfam" id="PF14244">
    <property type="entry name" value="Retrotran_gag_3"/>
    <property type="match status" value="1"/>
</dbReference>
<sequence>MTHRARITYIQATILALLVSEIFNGENYVAWSRSIVIALTVKNKVQFIDGSIVSPSIDQLVKHTAWLRANNLVLSWLMNSISKEIRNSLLFVVSAVDLWTELKVRYLRSDGPRVFQLEKSLSCISQGALSVTEYFSTFKTFWDEYISYRPFPTCTCGKMATCTCELFNFLQIRQQSDYVLKFLVGLNDSYASIRSQLLLMVPLPNMSKVFSLLLQEESQRQLTNSATCNETHALMAKQSNQQSYQPQSFKDKPKKSALHCTHCGYNGHTVDKCFQLHGYPPGWNGPKGKRNMASAHAAITTPKVPNQNSNEQQKFCFTPEEFHKLVALANSVQPNSSNQNNVQPAVNLVTTSHFSGKVQPTLKPIFSCNSVTSKPNSTSYWLLDTGATDHMICSPLLYHSTPKPINASINLPNGTTVPATHIGTDQSMEKMIGIALEKEGLYHLIPASSQAKTCNSFQFNSAPLALSSIHKHLDIWHCRLGHVSSSRFHSLKQIDSAITLDHTNVCDICPLAKQRRLPFSVSQNSPSTTSFFNSYHNVGSASPPNNSPSLSEPPALLESNSPTFPSPSHVDSTDPKVLQLRKSTRIKQKPSYLQDYYCGNVSSSQNATQASTSLDCSPTKEPKSYTQASRLPEWQAAMQHELTTLELNKTWELVTLPKNKRTIGCKWVFKVKYKADGTIERHKARLVAKGYTQQEGLDFFDTFSPVAKITSIRLLLAVAAVK</sequence>
<dbReference type="InterPro" id="IPR013103">
    <property type="entry name" value="RVT_2"/>
</dbReference>
<protein>
    <submittedName>
        <fullName evidence="6">Putative mitochondrial protein</fullName>
    </submittedName>
</protein>
<reference evidence="6 7" key="1">
    <citation type="journal article" date="2018" name="PLoS Genet.">
        <title>Population sequencing reveals clonal diversity and ancestral inbreeding in the grapevine cultivar Chardonnay.</title>
        <authorList>
            <person name="Roach M.J."/>
            <person name="Johnson D.L."/>
            <person name="Bohlmann J."/>
            <person name="van Vuuren H.J."/>
            <person name="Jones S.J."/>
            <person name="Pretorius I.S."/>
            <person name="Schmidt S.A."/>
            <person name="Borneman A.R."/>
        </authorList>
    </citation>
    <scope>NUCLEOTIDE SEQUENCE [LARGE SCALE GENOMIC DNA]</scope>
    <source>
        <strain evidence="7">cv. Chardonnay</strain>
        <tissue evidence="6">Leaf</tissue>
    </source>
</reference>
<feature type="compositionally biased region" description="Low complexity" evidence="1">
    <location>
        <begin position="540"/>
        <end position="562"/>
    </location>
</feature>
<feature type="domain" description="GAG-pre-integrase" evidence="4">
    <location>
        <begin position="441"/>
        <end position="514"/>
    </location>
</feature>
<dbReference type="InterPro" id="IPR029472">
    <property type="entry name" value="Copia-like_N"/>
</dbReference>
<dbReference type="PANTHER" id="PTHR37610">
    <property type="entry name" value="CCHC-TYPE DOMAIN-CONTAINING PROTEIN"/>
    <property type="match status" value="1"/>
</dbReference>
<evidence type="ECO:0000313" key="6">
    <source>
        <dbReference type="EMBL" id="RVW66426.1"/>
    </source>
</evidence>
<name>A0A438G2K1_VITVI</name>